<evidence type="ECO:0000256" key="1">
    <source>
        <dbReference type="SAM" id="MobiDB-lite"/>
    </source>
</evidence>
<feature type="compositionally biased region" description="Low complexity" evidence="1">
    <location>
        <begin position="433"/>
        <end position="451"/>
    </location>
</feature>
<comment type="caution">
    <text evidence="2">The sequence shown here is derived from an EMBL/GenBank/DDBJ whole genome shotgun (WGS) entry which is preliminary data.</text>
</comment>
<name>A0AAN4Z2Q2_9BILA</name>
<gene>
    <name evidence="2" type="ORF">PMAYCL1PPCAC_01048</name>
</gene>
<sequence length="552" mass="60537">MSTIAELMELAEIPMMDDYGAVVPPLHTGTRNHLVVKNELGLEDIEEEEGERKKLLDSIFQSAASEISQQPVQHLQQPQQPQQDPSMVPLAGVDTSYAPRPLVSPPSHLQMDEYTRAGFFGRKFIGPMPEKPVYCHRCEAPMRICVRKLRYIDHIKEYPSYRCTRKGCQTFKSVRIMEHPEMARAPRVVRVVRVNPTRQEEQLQQQQPQGGFNMQLRPRQPVVYPHMPMANPYAAYASAARRVTYAPAPPAARPQPRPMQLQLAEQPQQQVLHDPYGSSQAVLFSAARNLLMGVPTGPTTTMPRGGRGGGFVPAPAASAAGAAPSAMMMMTPMSVALAPLRSSSQTPAARQQQQAARKPPRNRREPCTKEQRDSVMALLRKYDEELEREGGGELFEEAVQKHAKRAKKLGEPHREAEPEPEPAIVEQVVPTTPVSPLSPPTTTASVLPPLSQSRSQDSSPVLVSPATITLAPSPPAPFRSALPAILRHPSASSSTRTTASKMTSSTENPMERWQIQSAARTLAAINLVTGGALALNNPLFAGLGAQQLQQLQ</sequence>
<feature type="non-terminal residue" evidence="2">
    <location>
        <position position="552"/>
    </location>
</feature>
<feature type="compositionally biased region" description="Basic and acidic residues" evidence="1">
    <location>
        <begin position="362"/>
        <end position="373"/>
    </location>
</feature>
<evidence type="ECO:0000313" key="3">
    <source>
        <dbReference type="Proteomes" id="UP001328107"/>
    </source>
</evidence>
<keyword evidence="3" id="KW-1185">Reference proteome</keyword>
<evidence type="ECO:0000313" key="2">
    <source>
        <dbReference type="EMBL" id="GMR30853.1"/>
    </source>
</evidence>
<feature type="compositionally biased region" description="Low complexity" evidence="1">
    <location>
        <begin position="490"/>
        <end position="506"/>
    </location>
</feature>
<dbReference type="EMBL" id="BTRK01000001">
    <property type="protein sequence ID" value="GMR30853.1"/>
    <property type="molecule type" value="Genomic_DNA"/>
</dbReference>
<feature type="region of interest" description="Disordered" evidence="1">
    <location>
        <begin position="489"/>
        <end position="510"/>
    </location>
</feature>
<feature type="region of interest" description="Disordered" evidence="1">
    <location>
        <begin position="67"/>
        <end position="108"/>
    </location>
</feature>
<organism evidence="2 3">
    <name type="scientific">Pristionchus mayeri</name>
    <dbReference type="NCBI Taxonomy" id="1317129"/>
    <lineage>
        <taxon>Eukaryota</taxon>
        <taxon>Metazoa</taxon>
        <taxon>Ecdysozoa</taxon>
        <taxon>Nematoda</taxon>
        <taxon>Chromadorea</taxon>
        <taxon>Rhabditida</taxon>
        <taxon>Rhabditina</taxon>
        <taxon>Diplogasteromorpha</taxon>
        <taxon>Diplogasteroidea</taxon>
        <taxon>Neodiplogasteridae</taxon>
        <taxon>Pristionchus</taxon>
    </lineage>
</organism>
<feature type="compositionally biased region" description="Low complexity" evidence="1">
    <location>
        <begin position="340"/>
        <end position="357"/>
    </location>
</feature>
<feature type="region of interest" description="Disordered" evidence="1">
    <location>
        <begin position="433"/>
        <end position="459"/>
    </location>
</feature>
<feature type="region of interest" description="Disordered" evidence="1">
    <location>
        <begin position="340"/>
        <end position="375"/>
    </location>
</feature>
<reference evidence="3" key="1">
    <citation type="submission" date="2022-10" db="EMBL/GenBank/DDBJ databases">
        <title>Genome assembly of Pristionchus species.</title>
        <authorList>
            <person name="Yoshida K."/>
            <person name="Sommer R.J."/>
        </authorList>
    </citation>
    <scope>NUCLEOTIDE SEQUENCE [LARGE SCALE GENOMIC DNA]</scope>
    <source>
        <strain evidence="3">RS5460</strain>
    </source>
</reference>
<accession>A0AAN4Z2Q2</accession>
<dbReference type="Proteomes" id="UP001328107">
    <property type="component" value="Unassembled WGS sequence"/>
</dbReference>
<proteinExistence type="predicted"/>
<dbReference type="AlphaFoldDB" id="A0AAN4Z2Q2"/>
<protein>
    <submittedName>
        <fullName evidence="2">Uncharacterized protein</fullName>
    </submittedName>
</protein>
<feature type="compositionally biased region" description="Low complexity" evidence="1">
    <location>
        <begin position="69"/>
        <end position="85"/>
    </location>
</feature>